<protein>
    <submittedName>
        <fullName evidence="2">Uncharacterized protein</fullName>
    </submittedName>
</protein>
<evidence type="ECO:0000313" key="2">
    <source>
        <dbReference type="EMBL" id="KZP08914.1"/>
    </source>
</evidence>
<organism evidence="2 3">
    <name type="scientific">Athelia psychrophila</name>
    <dbReference type="NCBI Taxonomy" id="1759441"/>
    <lineage>
        <taxon>Eukaryota</taxon>
        <taxon>Fungi</taxon>
        <taxon>Dikarya</taxon>
        <taxon>Basidiomycota</taxon>
        <taxon>Agaricomycotina</taxon>
        <taxon>Agaricomycetes</taxon>
        <taxon>Agaricomycetidae</taxon>
        <taxon>Atheliales</taxon>
        <taxon>Atheliaceae</taxon>
        <taxon>Athelia</taxon>
    </lineage>
</organism>
<feature type="region of interest" description="Disordered" evidence="1">
    <location>
        <begin position="32"/>
        <end position="61"/>
    </location>
</feature>
<keyword evidence="3" id="KW-1185">Reference proteome</keyword>
<evidence type="ECO:0000313" key="3">
    <source>
        <dbReference type="Proteomes" id="UP000076532"/>
    </source>
</evidence>
<dbReference type="Proteomes" id="UP000076532">
    <property type="component" value="Unassembled WGS sequence"/>
</dbReference>
<gene>
    <name evidence="2" type="ORF">FIBSPDRAFT_874070</name>
</gene>
<accession>A0A165XUK3</accession>
<reference evidence="2 3" key="1">
    <citation type="journal article" date="2016" name="Mol. Biol. Evol.">
        <title>Comparative Genomics of Early-Diverging Mushroom-Forming Fungi Provides Insights into the Origins of Lignocellulose Decay Capabilities.</title>
        <authorList>
            <person name="Nagy L.G."/>
            <person name="Riley R."/>
            <person name="Tritt A."/>
            <person name="Adam C."/>
            <person name="Daum C."/>
            <person name="Floudas D."/>
            <person name="Sun H."/>
            <person name="Yadav J.S."/>
            <person name="Pangilinan J."/>
            <person name="Larsson K.H."/>
            <person name="Matsuura K."/>
            <person name="Barry K."/>
            <person name="Labutti K."/>
            <person name="Kuo R."/>
            <person name="Ohm R.A."/>
            <person name="Bhattacharya S.S."/>
            <person name="Shirouzu T."/>
            <person name="Yoshinaga Y."/>
            <person name="Martin F.M."/>
            <person name="Grigoriev I.V."/>
            <person name="Hibbett D.S."/>
        </authorList>
    </citation>
    <scope>NUCLEOTIDE SEQUENCE [LARGE SCALE GENOMIC DNA]</scope>
    <source>
        <strain evidence="2 3">CBS 109695</strain>
    </source>
</reference>
<dbReference type="EMBL" id="KV417711">
    <property type="protein sequence ID" value="KZP08914.1"/>
    <property type="molecule type" value="Genomic_DNA"/>
</dbReference>
<name>A0A165XUK3_9AGAM</name>
<feature type="compositionally biased region" description="Low complexity" evidence="1">
    <location>
        <begin position="355"/>
        <end position="364"/>
    </location>
</feature>
<feature type="region of interest" description="Disordered" evidence="1">
    <location>
        <begin position="334"/>
        <end position="414"/>
    </location>
</feature>
<dbReference type="AlphaFoldDB" id="A0A165XUK3"/>
<feature type="compositionally biased region" description="Polar residues" evidence="1">
    <location>
        <begin position="392"/>
        <end position="407"/>
    </location>
</feature>
<sequence length="425" mass="46365">MLPTTTRTVERVVRRGHPCIWRTLATEASVSKNASSASLADDPQFDRPTRGRGGKQQGPMAKVQGLDVSMAVNTIHVRAWKHPDSMAEAMAIVRGVEKKYGRLREFKWIRDWDGPQMYQSILWGSFHSSESLRRVPINGDTINIPAPTIDPLTPGGVGFHEMRQLLVPADAESVNEAHEHVGPVMKSILGGPEVISIKVDRALKDTDYYAKVALPEQPTMGRRVATAHALLDWGGFARLSPQFSVDHSPFNTDAGDVPADRENLRKVLNMAAQLTGRPDPSFAAPPAPEPVAPEPEVLEVESAAPEVVGPLAPPPATSTLASWSMPDVTTRGAKPIYPATAPQYSATGKQEAPKLRAAPAAPRKQFSKAKRAMTPKEELRPKAELRPKQKQPEQLTTSAKRPRTNSVADPEGLKGKVMQVLGKWF</sequence>
<evidence type="ECO:0000256" key="1">
    <source>
        <dbReference type="SAM" id="MobiDB-lite"/>
    </source>
</evidence>
<feature type="compositionally biased region" description="Basic and acidic residues" evidence="1">
    <location>
        <begin position="374"/>
        <end position="391"/>
    </location>
</feature>
<proteinExistence type="predicted"/>
<dbReference type="OrthoDB" id="3362336at2759"/>